<dbReference type="InterPro" id="IPR011527">
    <property type="entry name" value="ABC1_TM_dom"/>
</dbReference>
<keyword evidence="4" id="KW-0547">Nucleotide-binding</keyword>
<accession>T1JIS1</accession>
<dbReference type="SMART" id="SM00382">
    <property type="entry name" value="AAA"/>
    <property type="match status" value="1"/>
</dbReference>
<proteinExistence type="inferred from homology"/>
<dbReference type="GO" id="GO:0016887">
    <property type="term" value="F:ATP hydrolysis activity"/>
    <property type="evidence" value="ECO:0007669"/>
    <property type="project" value="InterPro"/>
</dbReference>
<dbReference type="SUPFAM" id="SSF52540">
    <property type="entry name" value="P-loop containing nucleoside triphosphate hydrolases"/>
    <property type="match status" value="1"/>
</dbReference>
<keyword evidence="5" id="KW-0067">ATP-binding</keyword>
<dbReference type="InterPro" id="IPR003439">
    <property type="entry name" value="ABC_transporter-like_ATP-bd"/>
</dbReference>
<dbReference type="GO" id="GO:0005524">
    <property type="term" value="F:ATP binding"/>
    <property type="evidence" value="ECO:0007669"/>
    <property type="project" value="UniProtKB-KW"/>
</dbReference>
<evidence type="ECO:0000313" key="11">
    <source>
        <dbReference type="EnsemblMetazoa" id="SMAR013752-PA"/>
    </source>
</evidence>
<keyword evidence="3 8" id="KW-0812">Transmembrane</keyword>
<evidence type="ECO:0008006" key="13">
    <source>
        <dbReference type="Google" id="ProtNLM"/>
    </source>
</evidence>
<evidence type="ECO:0000256" key="4">
    <source>
        <dbReference type="ARBA" id="ARBA00022741"/>
    </source>
</evidence>
<keyword evidence="2" id="KW-0813">Transport</keyword>
<dbReference type="GO" id="GO:0006635">
    <property type="term" value="P:fatty acid beta-oxidation"/>
    <property type="evidence" value="ECO:0007669"/>
    <property type="project" value="TreeGrafter"/>
</dbReference>
<dbReference type="GO" id="GO:0005324">
    <property type="term" value="F:long-chain fatty acid transmembrane transporter activity"/>
    <property type="evidence" value="ECO:0007669"/>
    <property type="project" value="TreeGrafter"/>
</dbReference>
<dbReference type="eggNOG" id="KOG0060">
    <property type="taxonomic scope" value="Eukaryota"/>
</dbReference>
<evidence type="ECO:0000256" key="3">
    <source>
        <dbReference type="ARBA" id="ARBA00022692"/>
    </source>
</evidence>
<dbReference type="InterPro" id="IPR050835">
    <property type="entry name" value="ABC_transporter_sub-D"/>
</dbReference>
<evidence type="ECO:0000256" key="2">
    <source>
        <dbReference type="ARBA" id="ARBA00022448"/>
    </source>
</evidence>
<dbReference type="GO" id="GO:0005778">
    <property type="term" value="C:peroxisomal membrane"/>
    <property type="evidence" value="ECO:0007669"/>
    <property type="project" value="TreeGrafter"/>
</dbReference>
<dbReference type="Proteomes" id="UP000014500">
    <property type="component" value="Unassembled WGS sequence"/>
</dbReference>
<dbReference type="CDD" id="cd03223">
    <property type="entry name" value="ABCD_peroxisomal_ALDP"/>
    <property type="match status" value="1"/>
</dbReference>
<dbReference type="Pfam" id="PF06472">
    <property type="entry name" value="ABC_membrane_2"/>
    <property type="match status" value="1"/>
</dbReference>
<dbReference type="InterPro" id="IPR036640">
    <property type="entry name" value="ABC1_TM_sf"/>
</dbReference>
<dbReference type="Pfam" id="PF00005">
    <property type="entry name" value="ABC_tran"/>
    <property type="match status" value="1"/>
</dbReference>
<keyword evidence="6 8" id="KW-1133">Transmembrane helix</keyword>
<dbReference type="PROSITE" id="PS00211">
    <property type="entry name" value="ABC_TRANSPORTER_1"/>
    <property type="match status" value="1"/>
</dbReference>
<feature type="transmembrane region" description="Helical" evidence="8">
    <location>
        <begin position="311"/>
        <end position="333"/>
    </location>
</feature>
<dbReference type="GO" id="GO:0140359">
    <property type="term" value="F:ABC-type transporter activity"/>
    <property type="evidence" value="ECO:0007669"/>
    <property type="project" value="InterPro"/>
</dbReference>
<organism evidence="11 12">
    <name type="scientific">Strigamia maritima</name>
    <name type="common">European centipede</name>
    <name type="synonym">Geophilus maritimus</name>
    <dbReference type="NCBI Taxonomy" id="126957"/>
    <lineage>
        <taxon>Eukaryota</taxon>
        <taxon>Metazoa</taxon>
        <taxon>Ecdysozoa</taxon>
        <taxon>Arthropoda</taxon>
        <taxon>Myriapoda</taxon>
        <taxon>Chilopoda</taxon>
        <taxon>Pleurostigmophora</taxon>
        <taxon>Geophilomorpha</taxon>
        <taxon>Linotaeniidae</taxon>
        <taxon>Strigamia</taxon>
    </lineage>
</organism>
<dbReference type="SUPFAM" id="SSF90123">
    <property type="entry name" value="ABC transporter transmembrane region"/>
    <property type="match status" value="1"/>
</dbReference>
<keyword evidence="7 8" id="KW-0472">Membrane</keyword>
<reference evidence="12" key="1">
    <citation type="submission" date="2011-05" db="EMBL/GenBank/DDBJ databases">
        <authorList>
            <person name="Richards S.R."/>
            <person name="Qu J."/>
            <person name="Jiang H."/>
            <person name="Jhangiani S.N."/>
            <person name="Agravi P."/>
            <person name="Goodspeed R."/>
            <person name="Gross S."/>
            <person name="Mandapat C."/>
            <person name="Jackson L."/>
            <person name="Mathew T."/>
            <person name="Pu L."/>
            <person name="Thornton R."/>
            <person name="Saada N."/>
            <person name="Wilczek-Boney K.B."/>
            <person name="Lee S."/>
            <person name="Kovar C."/>
            <person name="Wu Y."/>
            <person name="Scherer S.E."/>
            <person name="Worley K.C."/>
            <person name="Muzny D.M."/>
            <person name="Gibbs R."/>
        </authorList>
    </citation>
    <scope>NUCLEOTIDE SEQUENCE</scope>
    <source>
        <strain evidence="12">Brora</strain>
    </source>
</reference>
<evidence type="ECO:0000313" key="12">
    <source>
        <dbReference type="Proteomes" id="UP000014500"/>
    </source>
</evidence>
<feature type="transmembrane region" description="Helical" evidence="8">
    <location>
        <begin position="225"/>
        <end position="244"/>
    </location>
</feature>
<dbReference type="InterPro" id="IPR003593">
    <property type="entry name" value="AAA+_ATPase"/>
</dbReference>
<dbReference type="InterPro" id="IPR017871">
    <property type="entry name" value="ABC_transporter-like_CS"/>
</dbReference>
<dbReference type="OMA" id="IHDMYLD"/>
<dbReference type="InterPro" id="IPR027417">
    <property type="entry name" value="P-loop_NTPase"/>
</dbReference>
<dbReference type="STRING" id="126957.T1JIS1"/>
<evidence type="ECO:0000259" key="10">
    <source>
        <dbReference type="PROSITE" id="PS50929"/>
    </source>
</evidence>
<dbReference type="EnsemblMetazoa" id="SMAR013752-RA">
    <property type="protein sequence ID" value="SMAR013752-PA"/>
    <property type="gene ID" value="SMAR013752"/>
</dbReference>
<evidence type="ECO:0000256" key="5">
    <source>
        <dbReference type="ARBA" id="ARBA00022840"/>
    </source>
</evidence>
<dbReference type="HOGENOM" id="CLU_007587_1_1_1"/>
<name>T1JIS1_STRMM</name>
<dbReference type="Gene3D" id="1.20.1560.10">
    <property type="entry name" value="ABC transporter type 1, transmembrane domain"/>
    <property type="match status" value="1"/>
</dbReference>
<evidence type="ECO:0000256" key="7">
    <source>
        <dbReference type="ARBA" id="ARBA00023136"/>
    </source>
</evidence>
<dbReference type="EMBL" id="JH431790">
    <property type="status" value="NOT_ANNOTATED_CDS"/>
    <property type="molecule type" value="Genomic_DNA"/>
</dbReference>
<feature type="transmembrane region" description="Helical" evidence="8">
    <location>
        <begin position="12"/>
        <end position="28"/>
    </location>
</feature>
<evidence type="ECO:0000256" key="6">
    <source>
        <dbReference type="ARBA" id="ARBA00022989"/>
    </source>
</evidence>
<sequence length="667" mass="76666">MAPAFSKLNNRNLALGCGSISVFLWLAYQARKKRTEKRNEDKIHYVIETKRKSKEKTQVDRIFFRNLLKILKIVIPGWFTPEVGYLILVAAALISRTFCDIWFIKNATLIETAIISKNWNNFMKHLLEYASFMPLIAIINNVMKYGLSEMSLRFRTRLSAHLYNQYLDGYTYYKMNNLDGRIANPDQLLTQDVEKFCTSLSMLYSNIMKPIADIIFYLHRLTKSIGFMGPAVLIAYLIFGGLTLNQVRKPITRMTVIEQTLEGEFRYVNSRLITNSEEIAFYQGNKREKVTLDLSFEKLINHIRKFIHFKFFMTFIDNMITKYLAMVVGYLIICQPFFNRSSRMHSETHDVRQQNYYTSGKLLLKLAESIGRLVTAGRELSRLAGFTVRMTELIQVLEDLQKGRYERTMVETDPTMEKLNGLLQPNKLIPGAGSVIIKNHVIHFDKVPLVTPNGDVLVNEMSFQVKSGMNVLVCGPNGCGKSSLFRILGELWPLFGGVLTKPDRRKLFYIPQRPYMTLGSLRDQVIYPDTVADQHDGKKIGDEVLMKFLGLVQLKYLVEREGGLDAVQDWMDVLSGGEKQRIAMARLFYHQPQFAILDECTSAVSVDVEGSMYQPELLYSRFPIASPYGNTTITTFDWMDKETMNSNRLKIPLASSDHSNNQICDYI</sequence>
<evidence type="ECO:0000256" key="1">
    <source>
        <dbReference type="ARBA" id="ARBA00008575"/>
    </source>
</evidence>
<dbReference type="PROSITE" id="PS50893">
    <property type="entry name" value="ABC_TRANSPORTER_2"/>
    <property type="match status" value="1"/>
</dbReference>
<dbReference type="PANTHER" id="PTHR11384:SF62">
    <property type="entry name" value="ATP-BINDING CASSETTE SUB-FAMILY D MEMBER 3"/>
    <property type="match status" value="1"/>
</dbReference>
<reference evidence="11" key="2">
    <citation type="submission" date="2015-02" db="UniProtKB">
        <authorList>
            <consortium name="EnsemblMetazoa"/>
        </authorList>
    </citation>
    <scope>IDENTIFICATION</scope>
</reference>
<dbReference type="GO" id="GO:0007031">
    <property type="term" value="P:peroxisome organization"/>
    <property type="evidence" value="ECO:0007669"/>
    <property type="project" value="TreeGrafter"/>
</dbReference>
<dbReference type="GO" id="GO:0015910">
    <property type="term" value="P:long-chain fatty acid import into peroxisome"/>
    <property type="evidence" value="ECO:0007669"/>
    <property type="project" value="TreeGrafter"/>
</dbReference>
<dbReference type="GO" id="GO:0042760">
    <property type="term" value="P:very long-chain fatty acid catabolic process"/>
    <property type="evidence" value="ECO:0007669"/>
    <property type="project" value="TreeGrafter"/>
</dbReference>
<dbReference type="PROSITE" id="PS50929">
    <property type="entry name" value="ABC_TM1F"/>
    <property type="match status" value="1"/>
</dbReference>
<evidence type="ECO:0000259" key="9">
    <source>
        <dbReference type="PROSITE" id="PS50893"/>
    </source>
</evidence>
<dbReference type="PhylomeDB" id="T1JIS1"/>
<protein>
    <recommendedName>
        <fullName evidence="13">ABC transmembrane type-1 domain-containing protein</fullName>
    </recommendedName>
</protein>
<feature type="domain" description="ABC transmembrane type-1" evidence="10">
    <location>
        <begin position="135"/>
        <end position="321"/>
    </location>
</feature>
<dbReference type="AlphaFoldDB" id="T1JIS1"/>
<comment type="similarity">
    <text evidence="1">Belongs to the ABC transporter superfamily. ABCD family. Peroxisomal fatty acyl CoA transporter (TC 3.A.1.203) subfamily.</text>
</comment>
<evidence type="ECO:0000256" key="8">
    <source>
        <dbReference type="SAM" id="Phobius"/>
    </source>
</evidence>
<feature type="domain" description="ABC transporter" evidence="9">
    <location>
        <begin position="442"/>
        <end position="663"/>
    </location>
</feature>
<dbReference type="Gene3D" id="3.40.50.300">
    <property type="entry name" value="P-loop containing nucleotide triphosphate hydrolases"/>
    <property type="match status" value="1"/>
</dbReference>
<keyword evidence="12" id="KW-1185">Reference proteome</keyword>
<dbReference type="PANTHER" id="PTHR11384">
    <property type="entry name" value="ATP-BINDING CASSETTE, SUB-FAMILY D MEMBER"/>
    <property type="match status" value="1"/>
</dbReference>